<dbReference type="EMBL" id="RJUR01000001">
    <property type="protein sequence ID" value="ROQ56182.1"/>
    <property type="molecule type" value="Genomic_DNA"/>
</dbReference>
<comment type="caution">
    <text evidence="1">The sequence shown here is derived from an EMBL/GenBank/DDBJ whole genome shotgun (WGS) entry which is preliminary data.</text>
</comment>
<dbReference type="Proteomes" id="UP000269115">
    <property type="component" value="Unassembled WGS sequence"/>
</dbReference>
<organism evidence="1 2">
    <name type="scientific">Pseudomonas putida</name>
    <name type="common">Arthrobacter siderocapsulatus</name>
    <dbReference type="NCBI Taxonomy" id="303"/>
    <lineage>
        <taxon>Bacteria</taxon>
        <taxon>Pseudomonadati</taxon>
        <taxon>Pseudomonadota</taxon>
        <taxon>Gammaproteobacteria</taxon>
        <taxon>Pseudomonadales</taxon>
        <taxon>Pseudomonadaceae</taxon>
        <taxon>Pseudomonas</taxon>
    </lineage>
</organism>
<evidence type="ECO:0000313" key="1">
    <source>
        <dbReference type="EMBL" id="ROQ56182.1"/>
    </source>
</evidence>
<protein>
    <submittedName>
        <fullName evidence="1">Uncharacterized protein</fullName>
    </submittedName>
</protein>
<dbReference type="AlphaFoldDB" id="A0A9X8EQ13"/>
<gene>
    <name evidence="1" type="ORF">EDF85_0051</name>
</gene>
<dbReference type="GeneID" id="87480548"/>
<dbReference type="RefSeq" id="WP_043863041.1">
    <property type="nucleotide sequence ID" value="NZ_LKGZ01000064.1"/>
</dbReference>
<accession>A0A9X8EQ13</accession>
<proteinExistence type="predicted"/>
<sequence length="62" mass="6513">MTAEKGFPAPLDPAQHPLAAAQQMTLAIILSGQYKLPQTPAKAAEAGHELLKAVTAGYLKSR</sequence>
<evidence type="ECO:0000313" key="2">
    <source>
        <dbReference type="Proteomes" id="UP000269115"/>
    </source>
</evidence>
<reference evidence="1 2" key="1">
    <citation type="submission" date="2018-11" db="EMBL/GenBank/DDBJ databases">
        <title>Genomic analyses of the natural microbiome of Caenorhabditis elegans.</title>
        <authorList>
            <person name="Samuel B."/>
        </authorList>
    </citation>
    <scope>NUCLEOTIDE SEQUENCE [LARGE SCALE GENOMIC DNA]</scope>
    <source>
        <strain evidence="1 2">BIGb0473</strain>
    </source>
</reference>
<name>A0A9X8EQ13_PSEPU</name>